<dbReference type="Proteomes" id="UP000307440">
    <property type="component" value="Unassembled WGS sequence"/>
</dbReference>
<proteinExistence type="predicted"/>
<organism evidence="2 3">
    <name type="scientific">Coprinopsis marcescibilis</name>
    <name type="common">Agaric fungus</name>
    <name type="synonym">Psathyrella marcescibilis</name>
    <dbReference type="NCBI Taxonomy" id="230819"/>
    <lineage>
        <taxon>Eukaryota</taxon>
        <taxon>Fungi</taxon>
        <taxon>Dikarya</taxon>
        <taxon>Basidiomycota</taxon>
        <taxon>Agaricomycotina</taxon>
        <taxon>Agaricomycetes</taxon>
        <taxon>Agaricomycetidae</taxon>
        <taxon>Agaricales</taxon>
        <taxon>Agaricineae</taxon>
        <taxon>Psathyrellaceae</taxon>
        <taxon>Coprinopsis</taxon>
    </lineage>
</organism>
<keyword evidence="3" id="KW-1185">Reference proteome</keyword>
<accession>A0A5C3KW41</accession>
<evidence type="ECO:0000259" key="1">
    <source>
        <dbReference type="Pfam" id="PF20236"/>
    </source>
</evidence>
<feature type="domain" description="DUF6593" evidence="1">
    <location>
        <begin position="11"/>
        <end position="174"/>
    </location>
</feature>
<dbReference type="OrthoDB" id="3021178at2759"/>
<dbReference type="Pfam" id="PF20236">
    <property type="entry name" value="DUF6593"/>
    <property type="match status" value="1"/>
</dbReference>
<evidence type="ECO:0000313" key="2">
    <source>
        <dbReference type="EMBL" id="TFK24652.1"/>
    </source>
</evidence>
<evidence type="ECO:0000313" key="3">
    <source>
        <dbReference type="Proteomes" id="UP000307440"/>
    </source>
</evidence>
<gene>
    <name evidence="2" type="ORF">FA15DRAFT_756419</name>
</gene>
<dbReference type="InterPro" id="IPR046528">
    <property type="entry name" value="DUF6593"/>
</dbReference>
<reference evidence="2 3" key="1">
    <citation type="journal article" date="2019" name="Nat. Ecol. Evol.">
        <title>Megaphylogeny resolves global patterns of mushroom evolution.</title>
        <authorList>
            <person name="Varga T."/>
            <person name="Krizsan K."/>
            <person name="Foldi C."/>
            <person name="Dima B."/>
            <person name="Sanchez-Garcia M."/>
            <person name="Sanchez-Ramirez S."/>
            <person name="Szollosi G.J."/>
            <person name="Szarkandi J.G."/>
            <person name="Papp V."/>
            <person name="Albert L."/>
            <person name="Andreopoulos W."/>
            <person name="Angelini C."/>
            <person name="Antonin V."/>
            <person name="Barry K.W."/>
            <person name="Bougher N.L."/>
            <person name="Buchanan P."/>
            <person name="Buyck B."/>
            <person name="Bense V."/>
            <person name="Catcheside P."/>
            <person name="Chovatia M."/>
            <person name="Cooper J."/>
            <person name="Damon W."/>
            <person name="Desjardin D."/>
            <person name="Finy P."/>
            <person name="Geml J."/>
            <person name="Haridas S."/>
            <person name="Hughes K."/>
            <person name="Justo A."/>
            <person name="Karasinski D."/>
            <person name="Kautmanova I."/>
            <person name="Kiss B."/>
            <person name="Kocsube S."/>
            <person name="Kotiranta H."/>
            <person name="LaButti K.M."/>
            <person name="Lechner B.E."/>
            <person name="Liimatainen K."/>
            <person name="Lipzen A."/>
            <person name="Lukacs Z."/>
            <person name="Mihaltcheva S."/>
            <person name="Morgado L.N."/>
            <person name="Niskanen T."/>
            <person name="Noordeloos M.E."/>
            <person name="Ohm R.A."/>
            <person name="Ortiz-Santana B."/>
            <person name="Ovrebo C."/>
            <person name="Racz N."/>
            <person name="Riley R."/>
            <person name="Savchenko A."/>
            <person name="Shiryaev A."/>
            <person name="Soop K."/>
            <person name="Spirin V."/>
            <person name="Szebenyi C."/>
            <person name="Tomsovsky M."/>
            <person name="Tulloss R.E."/>
            <person name="Uehling J."/>
            <person name="Grigoriev I.V."/>
            <person name="Vagvolgyi C."/>
            <person name="Papp T."/>
            <person name="Martin F.M."/>
            <person name="Miettinen O."/>
            <person name="Hibbett D.S."/>
            <person name="Nagy L.G."/>
        </authorList>
    </citation>
    <scope>NUCLEOTIDE SEQUENCE [LARGE SCALE GENOMIC DNA]</scope>
    <source>
        <strain evidence="2 3">CBS 121175</strain>
    </source>
</reference>
<dbReference type="AlphaFoldDB" id="A0A5C3KW41"/>
<protein>
    <recommendedName>
        <fullName evidence="1">DUF6593 domain-containing protein</fullName>
    </recommendedName>
</protein>
<name>A0A5C3KW41_COPMA</name>
<dbReference type="EMBL" id="ML210197">
    <property type="protein sequence ID" value="TFK24652.1"/>
    <property type="molecule type" value="Genomic_DNA"/>
</dbReference>
<sequence length="194" mass="22558">MKFILDTAWPLRATYFTEQGAPTYRINRDPNADPLERKTPIEKMDPRSGNFFTFAELEVNPPGYSDILRMGNYFQQNADLFFRREPGIGSAGDDHIFMGPDGCQYRWKANAQFCELVLNNGLNTPVATFHSKQFDILSCVMQDPYPAMLEIFPIGEHMIDLIMVTYAYVERIRRAFCDERERRRQRRTANPSLL</sequence>